<organism evidence="3">
    <name type="scientific">Grammatophora oceanica</name>
    <dbReference type="NCBI Taxonomy" id="210454"/>
    <lineage>
        <taxon>Eukaryota</taxon>
        <taxon>Sar</taxon>
        <taxon>Stramenopiles</taxon>
        <taxon>Ochrophyta</taxon>
        <taxon>Bacillariophyta</taxon>
        <taxon>Fragilariophyceae</taxon>
        <taxon>Fragilariophycidae</taxon>
        <taxon>Rhabdonematales</taxon>
        <taxon>Grammatophoraceae</taxon>
        <taxon>Grammatophora</taxon>
    </lineage>
</organism>
<keyword evidence="2" id="KW-1133">Transmembrane helix</keyword>
<sequence>MSSMKSTPTRATLPPSTAGNASAGGLTCSILSLYDLPFADQPISIAMSVCGKIVSSGPPSARHKDRNSFKFNGDGANTLSIAGVKLSDLYKSKATFTVQYRNSSQNIFTTLSLNTLKVRETTWLILNLPSARGSDEEQPTIRIQIRLDGPYRPEIQAVLNLGKVWLGVVDQAEGALAPIASKLPHPKYLLVPAVPVLTAILVVSPVLVGVLIMGLPFFLPLLVATLAIFLAGTGVLGLLYASTSKGREQLSSYILTPTLNTMLSTPSGQALVYETGPRPTPVSIAKLVLPTDMWGRLCISLIIDGIGSSSYLLPVVGEAFDIGWAPIQTILIMAMYDETTPNLKYVSFIEEILPFTDVVPSATIGWVAQFGPGLISSNSGKMGNGLASGTATPLSTSMTPLNTPATGISPTTVRR</sequence>
<dbReference type="EMBL" id="HBGK01043483">
    <property type="protein sequence ID" value="CAD9303116.1"/>
    <property type="molecule type" value="Transcribed_RNA"/>
</dbReference>
<feature type="region of interest" description="Disordered" evidence="1">
    <location>
        <begin position="1"/>
        <end position="20"/>
    </location>
</feature>
<protein>
    <submittedName>
        <fullName evidence="3">Uncharacterized protein</fullName>
    </submittedName>
</protein>
<proteinExistence type="predicted"/>
<evidence type="ECO:0000256" key="1">
    <source>
        <dbReference type="SAM" id="MobiDB-lite"/>
    </source>
</evidence>
<evidence type="ECO:0000313" key="3">
    <source>
        <dbReference type="EMBL" id="CAD9303116.1"/>
    </source>
</evidence>
<keyword evidence="2" id="KW-0472">Membrane</keyword>
<evidence type="ECO:0000256" key="2">
    <source>
        <dbReference type="SAM" id="Phobius"/>
    </source>
</evidence>
<name>A0A7S1VKK5_9STRA</name>
<keyword evidence="2" id="KW-0812">Transmembrane</keyword>
<dbReference type="AlphaFoldDB" id="A0A7S1VKK5"/>
<feature type="transmembrane region" description="Helical" evidence="2">
    <location>
        <begin position="188"/>
        <end position="212"/>
    </location>
</feature>
<accession>A0A7S1VKK5</accession>
<reference evidence="3" key="1">
    <citation type="submission" date="2021-01" db="EMBL/GenBank/DDBJ databases">
        <authorList>
            <person name="Corre E."/>
            <person name="Pelletier E."/>
            <person name="Niang G."/>
            <person name="Scheremetjew M."/>
            <person name="Finn R."/>
            <person name="Kale V."/>
            <person name="Holt S."/>
            <person name="Cochrane G."/>
            <person name="Meng A."/>
            <person name="Brown T."/>
            <person name="Cohen L."/>
        </authorList>
    </citation>
    <scope>NUCLEOTIDE SEQUENCE</scope>
    <source>
        <strain evidence="3">CCMP 410</strain>
    </source>
</reference>
<feature type="transmembrane region" description="Helical" evidence="2">
    <location>
        <begin position="218"/>
        <end position="241"/>
    </location>
</feature>
<gene>
    <name evidence="3" type="ORF">GOCE00092_LOCUS22812</name>
</gene>